<dbReference type="STRING" id="157910.SAMN05445850_3269"/>
<organism evidence="1 2">
    <name type="scientific">Paraburkholderia tuberum</name>
    <dbReference type="NCBI Taxonomy" id="157910"/>
    <lineage>
        <taxon>Bacteria</taxon>
        <taxon>Pseudomonadati</taxon>
        <taxon>Pseudomonadota</taxon>
        <taxon>Betaproteobacteria</taxon>
        <taxon>Burkholderiales</taxon>
        <taxon>Burkholderiaceae</taxon>
        <taxon>Paraburkholderia</taxon>
    </lineage>
</organism>
<gene>
    <name evidence="1" type="ORF">SAMN05445850_3269</name>
</gene>
<name>A0A1H1H479_9BURK</name>
<evidence type="ECO:0000313" key="1">
    <source>
        <dbReference type="EMBL" id="SDR20305.1"/>
    </source>
</evidence>
<proteinExistence type="predicted"/>
<dbReference type="Proteomes" id="UP000199365">
    <property type="component" value="Unassembled WGS sequence"/>
</dbReference>
<accession>A0A1H1H479</accession>
<reference evidence="2" key="1">
    <citation type="submission" date="2016-10" db="EMBL/GenBank/DDBJ databases">
        <authorList>
            <person name="Varghese N."/>
            <person name="Submissions S."/>
        </authorList>
    </citation>
    <scope>NUCLEOTIDE SEQUENCE [LARGE SCALE GENOMIC DNA]</scope>
    <source>
        <strain evidence="2">DUS833</strain>
    </source>
</reference>
<evidence type="ECO:0000313" key="2">
    <source>
        <dbReference type="Proteomes" id="UP000199365"/>
    </source>
</evidence>
<keyword evidence="2" id="KW-1185">Reference proteome</keyword>
<dbReference type="EMBL" id="FNKX01000001">
    <property type="protein sequence ID" value="SDR20305.1"/>
    <property type="molecule type" value="Genomic_DNA"/>
</dbReference>
<dbReference type="AlphaFoldDB" id="A0A1H1H479"/>
<sequence>MKKANEHSLVATTVIAADPSIPKNCQISAVSYDGLTIRTATGEPAMLAVIDMQGRILDSGPGVARAVWKIALESYRNFLIGSGHLRVLSRPTEPIKA</sequence>
<protein>
    <submittedName>
        <fullName evidence="1">Uncharacterized protein</fullName>
    </submittedName>
</protein>
<dbReference type="RefSeq" id="WP_244144988.1">
    <property type="nucleotide sequence ID" value="NZ_FNKX01000001.1"/>
</dbReference>